<dbReference type="Proteomes" id="UP001597237">
    <property type="component" value="Unassembled WGS sequence"/>
</dbReference>
<evidence type="ECO:0000256" key="2">
    <source>
        <dbReference type="SAM" id="SignalP"/>
    </source>
</evidence>
<dbReference type="InterPro" id="IPR009576">
    <property type="entry name" value="Biofilm_formation_YgiB"/>
</dbReference>
<dbReference type="EMBL" id="JBHUEY010000001">
    <property type="protein sequence ID" value="MFD1783680.1"/>
    <property type="molecule type" value="Genomic_DNA"/>
</dbReference>
<gene>
    <name evidence="3" type="ORF">ACFSC0_09770</name>
</gene>
<keyword evidence="4" id="KW-1185">Reference proteome</keyword>
<accession>A0ABW4N4S6</accession>
<protein>
    <submittedName>
        <fullName evidence="3">DUF1190 domain-containing protein</fullName>
    </submittedName>
</protein>
<comment type="caution">
    <text evidence="3">The sequence shown here is derived from an EMBL/GenBank/DDBJ whole genome shotgun (WGS) entry which is preliminary data.</text>
</comment>
<organism evidence="3 4">
    <name type="scientific">Phenylobacterium terrae</name>
    <dbReference type="NCBI Taxonomy" id="2665495"/>
    <lineage>
        <taxon>Bacteria</taxon>
        <taxon>Pseudomonadati</taxon>
        <taxon>Pseudomonadota</taxon>
        <taxon>Alphaproteobacteria</taxon>
        <taxon>Caulobacterales</taxon>
        <taxon>Caulobacteraceae</taxon>
        <taxon>Phenylobacterium</taxon>
    </lineage>
</organism>
<sequence length="205" mass="21546">MSKRSKTLKLTTMLAGAASLNLTACDGAPPAAQWDASAGQGEQVEALQYASLDACKAADDVPDEECERGYQAALADDKNAPRFTDAQSCEDVYGQGQCVPRGYGGSSFFTPLLAGFVIGQMLDGSGRRYYRGTGLYRRDGFYGGGGYTTGWGGALGRDYRTGRTVISRDALEPPARVRQAPPKVQSRTSVVSRGGFGGGSRGFGG</sequence>
<feature type="region of interest" description="Disordered" evidence="1">
    <location>
        <begin position="183"/>
        <end position="205"/>
    </location>
</feature>
<proteinExistence type="predicted"/>
<feature type="signal peptide" evidence="2">
    <location>
        <begin position="1"/>
        <end position="24"/>
    </location>
</feature>
<keyword evidence="2" id="KW-0732">Signal</keyword>
<evidence type="ECO:0000313" key="4">
    <source>
        <dbReference type="Proteomes" id="UP001597237"/>
    </source>
</evidence>
<evidence type="ECO:0000256" key="1">
    <source>
        <dbReference type="SAM" id="MobiDB-lite"/>
    </source>
</evidence>
<dbReference type="Pfam" id="PF06693">
    <property type="entry name" value="DUF1190"/>
    <property type="match status" value="1"/>
</dbReference>
<dbReference type="RefSeq" id="WP_377283128.1">
    <property type="nucleotide sequence ID" value="NZ_JBHRSI010000008.1"/>
</dbReference>
<name>A0ABW4N4S6_9CAUL</name>
<feature type="compositionally biased region" description="Gly residues" evidence="1">
    <location>
        <begin position="194"/>
        <end position="205"/>
    </location>
</feature>
<reference evidence="4" key="1">
    <citation type="journal article" date="2019" name="Int. J. Syst. Evol. Microbiol.">
        <title>The Global Catalogue of Microorganisms (GCM) 10K type strain sequencing project: providing services to taxonomists for standard genome sequencing and annotation.</title>
        <authorList>
            <consortium name="The Broad Institute Genomics Platform"/>
            <consortium name="The Broad Institute Genome Sequencing Center for Infectious Disease"/>
            <person name="Wu L."/>
            <person name="Ma J."/>
        </authorList>
    </citation>
    <scope>NUCLEOTIDE SEQUENCE [LARGE SCALE GENOMIC DNA]</scope>
    <source>
        <strain evidence="4">DFY28</strain>
    </source>
</reference>
<evidence type="ECO:0000313" key="3">
    <source>
        <dbReference type="EMBL" id="MFD1783680.1"/>
    </source>
</evidence>
<feature type="chain" id="PRO_5045104224" evidence="2">
    <location>
        <begin position="25"/>
        <end position="205"/>
    </location>
</feature>